<protein>
    <submittedName>
        <fullName evidence="3">Uncharacterized protein</fullName>
    </submittedName>
</protein>
<feature type="compositionally biased region" description="Basic and acidic residues" evidence="1">
    <location>
        <begin position="114"/>
        <end position="126"/>
    </location>
</feature>
<dbReference type="GO" id="GO:0005796">
    <property type="term" value="C:Golgi lumen"/>
    <property type="evidence" value="ECO:0007669"/>
    <property type="project" value="TreeGrafter"/>
</dbReference>
<sequence>LCFPFYIHSRPCSRIIYKNLHSLTRSFIIISIINTLLSPVCPFPTYPSPRRVTATMSTLPVTSLLHSVQFQRKSKHRTTSLALFALIVVSFYIFFIARPSLNLAPIALRPDSRSRTDTRVHVEGKESSPPSSRLFRFPPKSPYNVDRPQIELDESQELAAVAAFVAALPQNTIPHSIDPTEPIDPQLVLDFDTRNPRAEDEVKQIVEEVWSRYPVMLFSKLHHGNSREIRAMFSNMNLHPSPAMFNVDQREDADVLIPLLHRVTSSTELPLLLIGGKPVGSMAAIRELHASGELAKMVTNAGAVIDGAKKKKSH</sequence>
<dbReference type="PANTHER" id="PTHR45694">
    <property type="entry name" value="GLUTAREDOXIN 2"/>
    <property type="match status" value="1"/>
</dbReference>
<dbReference type="GO" id="GO:0000324">
    <property type="term" value="C:fungal-type vacuole"/>
    <property type="evidence" value="ECO:0007669"/>
    <property type="project" value="TreeGrafter"/>
</dbReference>
<dbReference type="STRING" id="180088.A0A1J8QJH1"/>
<dbReference type="PROSITE" id="PS51354">
    <property type="entry name" value="GLUTAREDOXIN_2"/>
    <property type="match status" value="1"/>
</dbReference>
<keyword evidence="2" id="KW-0812">Transmembrane</keyword>
<organism evidence="3 4">
    <name type="scientific">Rhizopogon vesiculosus</name>
    <dbReference type="NCBI Taxonomy" id="180088"/>
    <lineage>
        <taxon>Eukaryota</taxon>
        <taxon>Fungi</taxon>
        <taxon>Dikarya</taxon>
        <taxon>Basidiomycota</taxon>
        <taxon>Agaricomycotina</taxon>
        <taxon>Agaricomycetes</taxon>
        <taxon>Agaricomycetidae</taxon>
        <taxon>Boletales</taxon>
        <taxon>Suillineae</taxon>
        <taxon>Rhizopogonaceae</taxon>
        <taxon>Rhizopogon</taxon>
    </lineage>
</organism>
<keyword evidence="2" id="KW-0472">Membrane</keyword>
<feature type="compositionally biased region" description="Low complexity" evidence="1">
    <location>
        <begin position="127"/>
        <end position="138"/>
    </location>
</feature>
<proteinExistence type="predicted"/>
<dbReference type="Gene3D" id="3.40.30.10">
    <property type="entry name" value="Glutaredoxin"/>
    <property type="match status" value="1"/>
</dbReference>
<evidence type="ECO:0000313" key="3">
    <source>
        <dbReference type="EMBL" id="OJA20067.1"/>
    </source>
</evidence>
<dbReference type="Proteomes" id="UP000183567">
    <property type="component" value="Unassembled WGS sequence"/>
</dbReference>
<evidence type="ECO:0000313" key="4">
    <source>
        <dbReference type="Proteomes" id="UP000183567"/>
    </source>
</evidence>
<reference evidence="3 4" key="1">
    <citation type="submission" date="2016-03" db="EMBL/GenBank/DDBJ databases">
        <title>Comparative genomics of the ectomycorrhizal sister species Rhizopogon vinicolor and Rhizopogon vesiculosus (Basidiomycota: Boletales) reveals a divergence of the mating type B locus.</title>
        <authorList>
            <person name="Mujic A.B."/>
            <person name="Kuo A."/>
            <person name="Tritt A."/>
            <person name="Lipzen A."/>
            <person name="Chen C."/>
            <person name="Johnson J."/>
            <person name="Sharma A."/>
            <person name="Barry K."/>
            <person name="Grigoriev I.V."/>
            <person name="Spatafora J.W."/>
        </authorList>
    </citation>
    <scope>NUCLEOTIDE SEQUENCE [LARGE SCALE GENOMIC DNA]</scope>
    <source>
        <strain evidence="3 4">AM-OR11-056</strain>
    </source>
</reference>
<feature type="non-terminal residue" evidence="3">
    <location>
        <position position="1"/>
    </location>
</feature>
<evidence type="ECO:0000256" key="1">
    <source>
        <dbReference type="SAM" id="MobiDB-lite"/>
    </source>
</evidence>
<keyword evidence="2" id="KW-1133">Transmembrane helix</keyword>
<name>A0A1J8QJH1_9AGAM</name>
<dbReference type="PANTHER" id="PTHR45694:SF5">
    <property type="entry name" value="GLUTAREDOXIN 2"/>
    <property type="match status" value="1"/>
</dbReference>
<dbReference type="GO" id="GO:0015038">
    <property type="term" value="F:glutathione disulfide oxidoreductase activity"/>
    <property type="evidence" value="ECO:0007669"/>
    <property type="project" value="TreeGrafter"/>
</dbReference>
<dbReference type="GO" id="GO:0034599">
    <property type="term" value="P:cellular response to oxidative stress"/>
    <property type="evidence" value="ECO:0007669"/>
    <property type="project" value="TreeGrafter"/>
</dbReference>
<accession>A0A1J8QJH1</accession>
<dbReference type="GO" id="GO:0005801">
    <property type="term" value="C:cis-Golgi network"/>
    <property type="evidence" value="ECO:0007669"/>
    <property type="project" value="TreeGrafter"/>
</dbReference>
<comment type="caution">
    <text evidence="3">The sequence shown here is derived from an EMBL/GenBank/DDBJ whole genome shotgun (WGS) entry which is preliminary data.</text>
</comment>
<gene>
    <name evidence="3" type="ORF">AZE42_02484</name>
</gene>
<evidence type="ECO:0000256" key="2">
    <source>
        <dbReference type="SAM" id="Phobius"/>
    </source>
</evidence>
<dbReference type="AlphaFoldDB" id="A0A1J8QJH1"/>
<feature type="transmembrane region" description="Helical" evidence="2">
    <location>
        <begin position="81"/>
        <end position="101"/>
    </location>
</feature>
<dbReference type="EMBL" id="LVVM01000732">
    <property type="protein sequence ID" value="OJA20067.1"/>
    <property type="molecule type" value="Genomic_DNA"/>
</dbReference>
<feature type="region of interest" description="Disordered" evidence="1">
    <location>
        <begin position="114"/>
        <end position="138"/>
    </location>
</feature>
<dbReference type="SUPFAM" id="SSF52833">
    <property type="entry name" value="Thioredoxin-like"/>
    <property type="match status" value="1"/>
</dbReference>
<dbReference type="InterPro" id="IPR036249">
    <property type="entry name" value="Thioredoxin-like_sf"/>
</dbReference>
<keyword evidence="4" id="KW-1185">Reference proteome</keyword>
<dbReference type="OrthoDB" id="423313at2759"/>